<keyword evidence="3" id="KW-1185">Reference proteome</keyword>
<gene>
    <name evidence="2" type="ORF">FKW44_014881</name>
</gene>
<organism evidence="2 3">
    <name type="scientific">Caligus rogercresseyi</name>
    <name type="common">Sea louse</name>
    <dbReference type="NCBI Taxonomy" id="217165"/>
    <lineage>
        <taxon>Eukaryota</taxon>
        <taxon>Metazoa</taxon>
        <taxon>Ecdysozoa</taxon>
        <taxon>Arthropoda</taxon>
        <taxon>Crustacea</taxon>
        <taxon>Multicrustacea</taxon>
        <taxon>Hexanauplia</taxon>
        <taxon>Copepoda</taxon>
        <taxon>Siphonostomatoida</taxon>
        <taxon>Caligidae</taxon>
        <taxon>Caligus</taxon>
    </lineage>
</organism>
<name>A0A7T8K014_CALRO</name>
<dbReference type="AlphaFoldDB" id="A0A7T8K014"/>
<feature type="region of interest" description="Disordered" evidence="1">
    <location>
        <begin position="1"/>
        <end position="22"/>
    </location>
</feature>
<evidence type="ECO:0000313" key="3">
    <source>
        <dbReference type="Proteomes" id="UP000595437"/>
    </source>
</evidence>
<evidence type="ECO:0000313" key="2">
    <source>
        <dbReference type="EMBL" id="QQP40734.1"/>
    </source>
</evidence>
<dbReference type="EMBL" id="CP045899">
    <property type="protein sequence ID" value="QQP40734.1"/>
    <property type="molecule type" value="Genomic_DNA"/>
</dbReference>
<sequence>MRTVIRSYLPPRKAPQRGRSAACNLRDRPKRVGTPRSSPFEGNLMRGFWNLRTLRPPNPITRFFFTL</sequence>
<protein>
    <submittedName>
        <fullName evidence="2">Uncharacterized protein</fullName>
    </submittedName>
</protein>
<dbReference type="Proteomes" id="UP000595437">
    <property type="component" value="Chromosome 10"/>
</dbReference>
<reference evidence="3" key="1">
    <citation type="submission" date="2021-01" db="EMBL/GenBank/DDBJ databases">
        <title>Caligus Genome Assembly.</title>
        <authorList>
            <person name="Gallardo-Escarate C."/>
        </authorList>
    </citation>
    <scope>NUCLEOTIDE SEQUENCE [LARGE SCALE GENOMIC DNA]</scope>
</reference>
<accession>A0A7T8K014</accession>
<evidence type="ECO:0000256" key="1">
    <source>
        <dbReference type="SAM" id="MobiDB-lite"/>
    </source>
</evidence>
<proteinExistence type="predicted"/>